<dbReference type="InterPro" id="IPR051069">
    <property type="entry name" value="ACDS_complex_subunit"/>
</dbReference>
<gene>
    <name evidence="6" type="ORF">DSLASN_33410</name>
</gene>
<evidence type="ECO:0000259" key="5">
    <source>
        <dbReference type="PROSITE" id="PS51656"/>
    </source>
</evidence>
<feature type="domain" description="4Fe-4S" evidence="5">
    <location>
        <begin position="110"/>
        <end position="169"/>
    </location>
</feature>
<accession>A0ABN6F6C5</accession>
<sequence>MILTGYTKRLTRPECNHEFESLHCIAELHDDISEVLPYLNAELGGTHYVVDPPQVMFHHLGRIIKVSGREIAINALTDEAQADQILTWLVNEINETWANRESIEPRYKGKDRPILMEILKRLPKTNCKACGQPTCMVFAAQVVEGGRTPSQCPELSPEKRDELENYLADFDVS</sequence>
<reference evidence="6 7" key="1">
    <citation type="submission" date="2021-02" db="EMBL/GenBank/DDBJ databases">
        <title>Complete genome of Desulfoluna sp. strain ASN36.</title>
        <authorList>
            <person name="Takahashi A."/>
            <person name="Kojima H."/>
            <person name="Fukui M."/>
        </authorList>
    </citation>
    <scope>NUCLEOTIDE SEQUENCE [LARGE SCALE GENOMIC DNA]</scope>
    <source>
        <strain evidence="6 7">ASN36</strain>
    </source>
</reference>
<dbReference type="PROSITE" id="PS51656">
    <property type="entry name" value="4FE4S"/>
    <property type="match status" value="1"/>
</dbReference>
<dbReference type="Proteomes" id="UP001320148">
    <property type="component" value="Chromosome"/>
</dbReference>
<keyword evidence="4" id="KW-0411">Iron-sulfur</keyword>
<keyword evidence="2" id="KW-0479">Metal-binding</keyword>
<dbReference type="PANTHER" id="PTHR36214:SF3">
    <property type="entry name" value="ACETYL-COA DECARBONYLASE_SYNTHASE COMPLEX SUBUNIT GAMMA"/>
    <property type="match status" value="1"/>
</dbReference>
<dbReference type="Gene3D" id="1.10.15.40">
    <property type="entry name" value="Electron transport complex subunit B, putative Fe-S cluster"/>
    <property type="match status" value="1"/>
</dbReference>
<evidence type="ECO:0000313" key="6">
    <source>
        <dbReference type="EMBL" id="BCS97709.1"/>
    </source>
</evidence>
<evidence type="ECO:0000256" key="4">
    <source>
        <dbReference type="ARBA" id="ARBA00023014"/>
    </source>
</evidence>
<dbReference type="EMBL" id="AP024488">
    <property type="protein sequence ID" value="BCS97709.1"/>
    <property type="molecule type" value="Genomic_DNA"/>
</dbReference>
<dbReference type="Pfam" id="PF04060">
    <property type="entry name" value="FeS"/>
    <property type="match status" value="1"/>
</dbReference>
<evidence type="ECO:0000256" key="1">
    <source>
        <dbReference type="ARBA" id="ARBA00022485"/>
    </source>
</evidence>
<evidence type="ECO:0000256" key="2">
    <source>
        <dbReference type="ARBA" id="ARBA00022723"/>
    </source>
</evidence>
<organism evidence="6 7">
    <name type="scientific">Desulfoluna limicola</name>
    <dbReference type="NCBI Taxonomy" id="2810562"/>
    <lineage>
        <taxon>Bacteria</taxon>
        <taxon>Pseudomonadati</taxon>
        <taxon>Thermodesulfobacteriota</taxon>
        <taxon>Desulfobacteria</taxon>
        <taxon>Desulfobacterales</taxon>
        <taxon>Desulfolunaceae</taxon>
        <taxon>Desulfoluna</taxon>
    </lineage>
</organism>
<evidence type="ECO:0000256" key="3">
    <source>
        <dbReference type="ARBA" id="ARBA00023004"/>
    </source>
</evidence>
<keyword evidence="1" id="KW-0004">4Fe-4S</keyword>
<proteinExistence type="predicted"/>
<evidence type="ECO:0000313" key="7">
    <source>
        <dbReference type="Proteomes" id="UP001320148"/>
    </source>
</evidence>
<keyword evidence="3" id="KW-0408">Iron</keyword>
<keyword evidence="7" id="KW-1185">Reference proteome</keyword>
<dbReference type="RefSeq" id="WP_236889110.1">
    <property type="nucleotide sequence ID" value="NZ_AP024488.1"/>
</dbReference>
<protein>
    <submittedName>
        <fullName evidence="6">Fe-S cluster protein</fullName>
    </submittedName>
</protein>
<dbReference type="InterPro" id="IPR007202">
    <property type="entry name" value="4Fe-4S_dom"/>
</dbReference>
<name>A0ABN6F6C5_9BACT</name>
<dbReference type="PANTHER" id="PTHR36214">
    <property type="match status" value="1"/>
</dbReference>